<feature type="region of interest" description="Disordered" evidence="1">
    <location>
        <begin position="314"/>
        <end position="340"/>
    </location>
</feature>
<dbReference type="RefSeq" id="WP_246973054.1">
    <property type="nucleotide sequence ID" value="NZ_CP095397.1"/>
</dbReference>
<dbReference type="Gene3D" id="3.30.70.2320">
    <property type="match status" value="1"/>
</dbReference>
<dbReference type="InterPro" id="IPR041181">
    <property type="entry name" value="DR2241_middle"/>
</dbReference>
<dbReference type="Gene3D" id="3.30.1360.190">
    <property type="match status" value="1"/>
</dbReference>
<reference evidence="4 5" key="1">
    <citation type="journal article" date="2014" name="Int. J. Syst. Evol. Microbiol.">
        <title>Complete genome sequence of Corynebacterium casei LMG S-19264T (=DSM 44701T), isolated from a smear-ripened cheese.</title>
        <authorList>
            <consortium name="US DOE Joint Genome Institute (JGI-PGF)"/>
            <person name="Walter F."/>
            <person name="Albersmeier A."/>
            <person name="Kalinowski J."/>
            <person name="Ruckert C."/>
        </authorList>
    </citation>
    <scope>NUCLEOTIDE SEQUENCE [LARGE SCALE GENOMIC DNA]</scope>
    <source>
        <strain evidence="4 5">IBRC-M 10912</strain>
    </source>
</reference>
<feature type="compositionally biased region" description="Basic and acidic residues" evidence="1">
    <location>
        <begin position="314"/>
        <end position="325"/>
    </location>
</feature>
<gene>
    <name evidence="4" type="ORF">ACFOZ7_22580</name>
</gene>
<evidence type="ECO:0000256" key="1">
    <source>
        <dbReference type="SAM" id="MobiDB-lite"/>
    </source>
</evidence>
<dbReference type="InterPro" id="IPR041346">
    <property type="entry name" value="DR2241_Fer4"/>
</dbReference>
<organism evidence="4 5">
    <name type="scientific">Natribaculum luteum</name>
    <dbReference type="NCBI Taxonomy" id="1586232"/>
    <lineage>
        <taxon>Archaea</taxon>
        <taxon>Methanobacteriati</taxon>
        <taxon>Methanobacteriota</taxon>
        <taxon>Stenosarchaea group</taxon>
        <taxon>Halobacteria</taxon>
        <taxon>Halobacteriales</taxon>
        <taxon>Natrialbaceae</taxon>
        <taxon>Natribaculum</taxon>
    </lineage>
</organism>
<evidence type="ECO:0000313" key="5">
    <source>
        <dbReference type="Proteomes" id="UP001595821"/>
    </source>
</evidence>
<evidence type="ECO:0000313" key="4">
    <source>
        <dbReference type="EMBL" id="MFC4249685.1"/>
    </source>
</evidence>
<dbReference type="AlphaFoldDB" id="A0ABD5P5W8"/>
<dbReference type="Pfam" id="PF18009">
    <property type="entry name" value="Fer4_23"/>
    <property type="match status" value="1"/>
</dbReference>
<comment type="caution">
    <text evidence="4">The sequence shown here is derived from an EMBL/GenBank/DDBJ whole genome shotgun (WGS) entry which is preliminary data.</text>
</comment>
<evidence type="ECO:0000259" key="3">
    <source>
        <dbReference type="Pfam" id="PF18069"/>
    </source>
</evidence>
<dbReference type="Pfam" id="PF18069">
    <property type="entry name" value="DR2241"/>
    <property type="match status" value="1"/>
</dbReference>
<feature type="domain" description="DR2241 4Fe-4S iron-sulfur cluster binding" evidence="2">
    <location>
        <begin position="230"/>
        <end position="309"/>
    </location>
</feature>
<evidence type="ECO:0000259" key="2">
    <source>
        <dbReference type="Pfam" id="PF18009"/>
    </source>
</evidence>
<dbReference type="EMBL" id="JBHSDJ010000133">
    <property type="protein sequence ID" value="MFC4249685.1"/>
    <property type="molecule type" value="Genomic_DNA"/>
</dbReference>
<proteinExistence type="predicted"/>
<protein>
    <submittedName>
        <fullName evidence="4">DR2241 family protein</fullName>
    </submittedName>
</protein>
<dbReference type="Proteomes" id="UP001595821">
    <property type="component" value="Unassembled WGS sequence"/>
</dbReference>
<feature type="domain" description="DR2241 stabilising" evidence="3">
    <location>
        <begin position="120"/>
        <end position="227"/>
    </location>
</feature>
<dbReference type="GeneID" id="71853323"/>
<sequence>MTDALVEPLEAPDGVRAAFRTTLEDAGVVEHRYGQADPGPGSDAAHDEPAVVSVVATDSGVRVDDDDTHRYATPDAVVDHHAPLVTDWFYWERTVGGHGTPERAFLRWLEGVDVADQTIAKRYDDLWKGLCRTWGQLTVCVERDRTGNRRYELRHVEDAAVEPDALRQIDPFDLPELARTDEDGDYRPLRGSETLQRGWRLRLDAGGVVRAVDDVYPASIATWYRDRTDRLEPVSFRETAARQTGHLRSLADASRTDVAAVVRDRCSDCLKRRVWEFEGSDSDRVSAESTRDDRLVCPEACALVRSDVRCRVVDDDGPDHDHGHDDESETSDSDRSDAFS</sequence>
<accession>A0ABD5P5W8</accession>
<name>A0ABD5P5W8_9EURY</name>